<evidence type="ECO:0000256" key="3">
    <source>
        <dbReference type="SAM" id="MobiDB-lite"/>
    </source>
</evidence>
<dbReference type="Gene3D" id="1.10.357.10">
    <property type="entry name" value="Tetracycline Repressor, domain 2"/>
    <property type="match status" value="1"/>
</dbReference>
<dbReference type="GO" id="GO:0003700">
    <property type="term" value="F:DNA-binding transcription factor activity"/>
    <property type="evidence" value="ECO:0007669"/>
    <property type="project" value="TreeGrafter"/>
</dbReference>
<dbReference type="PANTHER" id="PTHR30055">
    <property type="entry name" value="HTH-TYPE TRANSCRIPTIONAL REGULATOR RUTR"/>
    <property type="match status" value="1"/>
</dbReference>
<protein>
    <submittedName>
        <fullName evidence="5">TetR/AcrR family transcriptional regulator</fullName>
    </submittedName>
</protein>
<evidence type="ECO:0000313" key="5">
    <source>
        <dbReference type="EMBL" id="TRL42739.1"/>
    </source>
</evidence>
<keyword evidence="6" id="KW-1185">Reference proteome</keyword>
<keyword evidence="1 2" id="KW-0238">DNA-binding</keyword>
<dbReference type="InterPro" id="IPR009057">
    <property type="entry name" value="Homeodomain-like_sf"/>
</dbReference>
<feature type="DNA-binding region" description="H-T-H motif" evidence="2">
    <location>
        <begin position="61"/>
        <end position="80"/>
    </location>
</feature>
<sequence>MLFLIMDGSARERRNPARNEVGMEMERRSGSKREENRQRNREAIKAAAWTVFATKGLDASTVRDIVAASGVSIGTFYNYYGTREAVFHEILDDLADQIRSLSGEARAHESEIEPMLAQSYRGFLEFILGLDGALDFCALNQHHIRSRLFTLTSTGGLLSDIERDMVRVMPAATLSASERTQAACLIVANALEVLLQSRNGQPLDIDDTSRFITRLIVRGIGSWDRQD</sequence>
<name>A0A549TI20_9HYPH</name>
<gene>
    <name evidence="5" type="ORF">FNA46_01765</name>
</gene>
<dbReference type="Proteomes" id="UP000316801">
    <property type="component" value="Unassembled WGS sequence"/>
</dbReference>
<evidence type="ECO:0000256" key="1">
    <source>
        <dbReference type="ARBA" id="ARBA00023125"/>
    </source>
</evidence>
<dbReference type="SUPFAM" id="SSF46689">
    <property type="entry name" value="Homeodomain-like"/>
    <property type="match status" value="1"/>
</dbReference>
<proteinExistence type="predicted"/>
<dbReference type="GO" id="GO:0000976">
    <property type="term" value="F:transcription cis-regulatory region binding"/>
    <property type="evidence" value="ECO:0007669"/>
    <property type="project" value="TreeGrafter"/>
</dbReference>
<dbReference type="AlphaFoldDB" id="A0A549TI20"/>
<feature type="domain" description="HTH tetR-type" evidence="4">
    <location>
        <begin position="38"/>
        <end position="98"/>
    </location>
</feature>
<evidence type="ECO:0000259" key="4">
    <source>
        <dbReference type="PROSITE" id="PS50977"/>
    </source>
</evidence>
<dbReference type="PANTHER" id="PTHR30055:SF226">
    <property type="entry name" value="HTH-TYPE TRANSCRIPTIONAL REGULATOR PKSA"/>
    <property type="match status" value="1"/>
</dbReference>
<organism evidence="5 6">
    <name type="scientific">Rhizobium straminoryzae</name>
    <dbReference type="NCBI Taxonomy" id="1387186"/>
    <lineage>
        <taxon>Bacteria</taxon>
        <taxon>Pseudomonadati</taxon>
        <taxon>Pseudomonadota</taxon>
        <taxon>Alphaproteobacteria</taxon>
        <taxon>Hyphomicrobiales</taxon>
        <taxon>Rhizobiaceae</taxon>
        <taxon>Rhizobium/Agrobacterium group</taxon>
        <taxon>Rhizobium</taxon>
    </lineage>
</organism>
<accession>A0A549TI20</accession>
<dbReference type="Pfam" id="PF00440">
    <property type="entry name" value="TetR_N"/>
    <property type="match status" value="1"/>
</dbReference>
<feature type="compositionally biased region" description="Basic and acidic residues" evidence="3">
    <location>
        <begin position="24"/>
        <end position="39"/>
    </location>
</feature>
<dbReference type="InterPro" id="IPR001647">
    <property type="entry name" value="HTH_TetR"/>
</dbReference>
<reference evidence="5 6" key="1">
    <citation type="submission" date="2019-07" db="EMBL/GenBank/DDBJ databases">
        <title>Ln-dependent methylotrophs.</title>
        <authorList>
            <person name="Tani A."/>
        </authorList>
    </citation>
    <scope>NUCLEOTIDE SEQUENCE [LARGE SCALE GENOMIC DNA]</scope>
    <source>
        <strain evidence="5 6">SM12</strain>
    </source>
</reference>
<dbReference type="EMBL" id="VJMG01000004">
    <property type="protein sequence ID" value="TRL42739.1"/>
    <property type="molecule type" value="Genomic_DNA"/>
</dbReference>
<comment type="caution">
    <text evidence="5">The sequence shown here is derived from an EMBL/GenBank/DDBJ whole genome shotgun (WGS) entry which is preliminary data.</text>
</comment>
<feature type="region of interest" description="Disordered" evidence="3">
    <location>
        <begin position="14"/>
        <end position="39"/>
    </location>
</feature>
<evidence type="ECO:0000313" key="6">
    <source>
        <dbReference type="Proteomes" id="UP000316801"/>
    </source>
</evidence>
<dbReference type="PROSITE" id="PS50977">
    <property type="entry name" value="HTH_TETR_2"/>
    <property type="match status" value="1"/>
</dbReference>
<evidence type="ECO:0000256" key="2">
    <source>
        <dbReference type="PROSITE-ProRule" id="PRU00335"/>
    </source>
</evidence>
<dbReference type="InterPro" id="IPR050109">
    <property type="entry name" value="HTH-type_TetR-like_transc_reg"/>
</dbReference>